<comment type="similarity">
    <text evidence="1">Belongs to the leucine-binding protein family.</text>
</comment>
<organism evidence="4">
    <name type="scientific">uncultured Acidimicrobiales bacterium</name>
    <dbReference type="NCBI Taxonomy" id="310071"/>
    <lineage>
        <taxon>Bacteria</taxon>
        <taxon>Bacillati</taxon>
        <taxon>Actinomycetota</taxon>
        <taxon>Acidimicrobiia</taxon>
        <taxon>Acidimicrobiales</taxon>
        <taxon>environmental samples</taxon>
    </lineage>
</organism>
<dbReference type="PANTHER" id="PTHR30483">
    <property type="entry name" value="LEUCINE-SPECIFIC-BINDING PROTEIN"/>
    <property type="match status" value="1"/>
</dbReference>
<proteinExistence type="inferred from homology"/>
<dbReference type="AlphaFoldDB" id="A0A6J4I7V9"/>
<dbReference type="InterPro" id="IPR028081">
    <property type="entry name" value="Leu-bd"/>
</dbReference>
<dbReference type="PROSITE" id="PS51257">
    <property type="entry name" value="PROKAR_LIPOPROTEIN"/>
    <property type="match status" value="1"/>
</dbReference>
<evidence type="ECO:0000256" key="2">
    <source>
        <dbReference type="ARBA" id="ARBA00022729"/>
    </source>
</evidence>
<dbReference type="EMBL" id="CADCTB010000118">
    <property type="protein sequence ID" value="CAA9244990.1"/>
    <property type="molecule type" value="Genomic_DNA"/>
</dbReference>
<keyword evidence="2" id="KW-0732">Signal</keyword>
<accession>A0A6J4I7V9</accession>
<dbReference type="SUPFAM" id="SSF53822">
    <property type="entry name" value="Periplasmic binding protein-like I"/>
    <property type="match status" value="1"/>
</dbReference>
<sequence length="414" mass="42834">MLKPVRIVVAVMVLAAGCTSRDDSDALTIGAIYPISGVQGPGGLEEANGARLAVELANERGGVRGRPVRLELLDVDRGDAASRALDQLHRRGADVVLGTYGSTISAPAAVAAQRAGMVLWETGAVGLVGADGGAGESFFRMAPMGAGLGRAAVAFVRDQLGSSLGMTEPLRYAVAYVDDAYGRSVGLGAAEEARASGQELVGTFPYSVRGLDAPALVRSIAATKPDVLFVSAYLEDGIALRKAQVSEGLQLKASIGTSSSYCMPSFAAALGPAAVGLFASDKPDGREVRLDALQPEGRDVLAWGRARYRQHHGEDMTPAALSGFANTWALVGHVLPSSAGLSAPEVAQAARTLKLETGMLPNGAGLDLAGPGVDDAGENRRAVSVIWQWVDARTQAVVWPPAFATQPLQSIPIQ</sequence>
<reference evidence="4" key="1">
    <citation type="submission" date="2020-02" db="EMBL/GenBank/DDBJ databases">
        <authorList>
            <person name="Meier V. D."/>
        </authorList>
    </citation>
    <scope>NUCLEOTIDE SEQUENCE</scope>
    <source>
        <strain evidence="4">AVDCRST_MAG10</strain>
    </source>
</reference>
<dbReference type="InterPro" id="IPR028082">
    <property type="entry name" value="Peripla_BP_I"/>
</dbReference>
<dbReference type="Gene3D" id="3.40.50.2300">
    <property type="match status" value="2"/>
</dbReference>
<gene>
    <name evidence="4" type="ORF">AVDCRST_MAG10-1907</name>
</gene>
<protein>
    <recommendedName>
        <fullName evidence="3">Leucine-binding protein domain-containing protein</fullName>
    </recommendedName>
</protein>
<dbReference type="InterPro" id="IPR051010">
    <property type="entry name" value="BCAA_transport"/>
</dbReference>
<evidence type="ECO:0000313" key="4">
    <source>
        <dbReference type="EMBL" id="CAA9244990.1"/>
    </source>
</evidence>
<dbReference type="PANTHER" id="PTHR30483:SF6">
    <property type="entry name" value="PERIPLASMIC BINDING PROTEIN OF ABC TRANSPORTER FOR NATURAL AMINO ACIDS"/>
    <property type="match status" value="1"/>
</dbReference>
<evidence type="ECO:0000256" key="1">
    <source>
        <dbReference type="ARBA" id="ARBA00010062"/>
    </source>
</evidence>
<feature type="domain" description="Leucine-binding protein" evidence="3">
    <location>
        <begin position="27"/>
        <end position="362"/>
    </location>
</feature>
<dbReference type="Pfam" id="PF13458">
    <property type="entry name" value="Peripla_BP_6"/>
    <property type="match status" value="1"/>
</dbReference>
<evidence type="ECO:0000259" key="3">
    <source>
        <dbReference type="Pfam" id="PF13458"/>
    </source>
</evidence>
<name>A0A6J4I7V9_9ACTN</name>